<keyword evidence="1 3" id="KW-0808">Transferase</keyword>
<dbReference type="PANTHER" id="PTHR48207">
    <property type="entry name" value="SUCCINATE--HYDROXYMETHYLGLUTARATE COA-TRANSFERASE"/>
    <property type="match status" value="1"/>
</dbReference>
<dbReference type="InterPro" id="IPR003673">
    <property type="entry name" value="CoA-Trfase_fam_III"/>
</dbReference>
<organism evidence="3 4">
    <name type="scientific">Actinomadura rubrisoli</name>
    <dbReference type="NCBI Taxonomy" id="2530368"/>
    <lineage>
        <taxon>Bacteria</taxon>
        <taxon>Bacillati</taxon>
        <taxon>Actinomycetota</taxon>
        <taxon>Actinomycetes</taxon>
        <taxon>Streptosporangiales</taxon>
        <taxon>Thermomonosporaceae</taxon>
        <taxon>Actinomadura</taxon>
    </lineage>
</organism>
<sequence>MRTPGTRRRPTPSARAGCGGSGERRAGGAVTADAVVRVSGPEPAALEGVRVLDLSRVLSGPLCARMLADLGAEVIKVESPDGDDGRHFGPFAGGQSTFHRLLNRNKLGVALNLKDPGDRDRFARLVARSDVLVENFRPGVIDRLGFGPEELLRLNPGLVAVSISGFGRTGPLADTPAYDLIVQAMSGLMSVTGPDGGPGVRVGVSIGDVVPALYAVVGVLSALGQRERTGRGQHIDVSMFDGLISVMESVAMRALHTEEAVLPTGGHHAISAPYGTFAAKDGPVAIAVASDALFVRLAAVFDRPHWLADERYASDAARGQNREALRREVEAALADMTVQEALDRLARGGVPCGPILGVREALSHPHTLARGLVPTEPDGFRTLGGGVRTTGTVRSLRPAPALGEHDHLLARWLAEEPRRTTPTPRTE</sequence>
<feature type="compositionally biased region" description="Basic residues" evidence="2">
    <location>
        <begin position="1"/>
        <end position="10"/>
    </location>
</feature>
<dbReference type="Gene3D" id="3.30.1540.10">
    <property type="entry name" value="formyl-coa transferase, domain 3"/>
    <property type="match status" value="1"/>
</dbReference>
<evidence type="ECO:0000256" key="1">
    <source>
        <dbReference type="ARBA" id="ARBA00022679"/>
    </source>
</evidence>
<dbReference type="AlphaFoldDB" id="A0A4R5BGK2"/>
<keyword evidence="4" id="KW-1185">Reference proteome</keyword>
<gene>
    <name evidence="3" type="ORF">E1298_20525</name>
</gene>
<evidence type="ECO:0000313" key="4">
    <source>
        <dbReference type="Proteomes" id="UP000294513"/>
    </source>
</evidence>
<feature type="region of interest" description="Disordered" evidence="2">
    <location>
        <begin position="1"/>
        <end position="26"/>
    </location>
</feature>
<dbReference type="Gene3D" id="3.40.50.10540">
    <property type="entry name" value="Crotonobetainyl-coa:carnitine coa-transferase, domain 1"/>
    <property type="match status" value="1"/>
</dbReference>
<dbReference type="PANTHER" id="PTHR48207:SF3">
    <property type="entry name" value="SUCCINATE--HYDROXYMETHYLGLUTARATE COA-TRANSFERASE"/>
    <property type="match status" value="1"/>
</dbReference>
<evidence type="ECO:0000313" key="3">
    <source>
        <dbReference type="EMBL" id="TDD84030.1"/>
    </source>
</evidence>
<dbReference type="Pfam" id="PF02515">
    <property type="entry name" value="CoA_transf_3"/>
    <property type="match status" value="1"/>
</dbReference>
<dbReference type="GO" id="GO:0008410">
    <property type="term" value="F:CoA-transferase activity"/>
    <property type="evidence" value="ECO:0007669"/>
    <property type="project" value="TreeGrafter"/>
</dbReference>
<evidence type="ECO:0000256" key="2">
    <source>
        <dbReference type="SAM" id="MobiDB-lite"/>
    </source>
</evidence>
<name>A0A4R5BGK2_9ACTN</name>
<accession>A0A4R5BGK2</accession>
<dbReference type="OrthoDB" id="4251672at2"/>
<reference evidence="3 4" key="1">
    <citation type="submission" date="2019-03" db="EMBL/GenBank/DDBJ databases">
        <title>Draft genome sequences of novel Actinobacteria.</title>
        <authorList>
            <person name="Sahin N."/>
            <person name="Ay H."/>
            <person name="Saygin H."/>
        </authorList>
    </citation>
    <scope>NUCLEOTIDE SEQUENCE [LARGE SCALE GENOMIC DNA]</scope>
    <source>
        <strain evidence="3 4">H3C3</strain>
    </source>
</reference>
<dbReference type="InterPro" id="IPR044855">
    <property type="entry name" value="CoA-Trfase_III_dom3_sf"/>
</dbReference>
<dbReference type="Proteomes" id="UP000294513">
    <property type="component" value="Unassembled WGS sequence"/>
</dbReference>
<dbReference type="EMBL" id="SMKU01000106">
    <property type="protein sequence ID" value="TDD84030.1"/>
    <property type="molecule type" value="Genomic_DNA"/>
</dbReference>
<protein>
    <submittedName>
        <fullName evidence="3">CoA transferase</fullName>
    </submittedName>
</protein>
<dbReference type="SUPFAM" id="SSF89796">
    <property type="entry name" value="CoA-transferase family III (CaiB/BaiF)"/>
    <property type="match status" value="1"/>
</dbReference>
<dbReference type="InterPro" id="IPR023606">
    <property type="entry name" value="CoA-Trfase_III_dom_1_sf"/>
</dbReference>
<comment type="caution">
    <text evidence="3">The sequence shown here is derived from an EMBL/GenBank/DDBJ whole genome shotgun (WGS) entry which is preliminary data.</text>
</comment>
<proteinExistence type="predicted"/>
<dbReference type="InterPro" id="IPR050483">
    <property type="entry name" value="CoA-transferase_III_domain"/>
</dbReference>